<dbReference type="InterPro" id="IPR032638">
    <property type="entry name" value="Porin_5"/>
</dbReference>
<reference evidence="1" key="1">
    <citation type="submission" date="2018-05" db="EMBL/GenBank/DDBJ databases">
        <authorList>
            <person name="Lanie J.A."/>
            <person name="Ng W.-L."/>
            <person name="Kazmierczak K.M."/>
            <person name="Andrzejewski T.M."/>
            <person name="Davidsen T.M."/>
            <person name="Wayne K.J."/>
            <person name="Tettelin H."/>
            <person name="Glass J.I."/>
            <person name="Rusch D."/>
            <person name="Podicherti R."/>
            <person name="Tsui H.-C.T."/>
            <person name="Winkler M.E."/>
        </authorList>
    </citation>
    <scope>NUCLEOTIDE SEQUENCE</scope>
</reference>
<dbReference type="EMBL" id="UINC01000549">
    <property type="protein sequence ID" value="SUZ57216.1"/>
    <property type="molecule type" value="Genomic_DNA"/>
</dbReference>
<sequence length="390" mass="43094">MSKPAKICFVVLRVCLLVLFGVGLLVVQPVVVAAQAGGAPAPWYERIQLGGDFRSRYEGFYQEGRETRHRSRFRLRLRIDTDVNDDTHLQLQIASGDPGTPVSTNQSFKSFFRPKPFNLDRANIRYNPSGASALTLAMGKFGSPMTRTQMVWDDDLNFEGGYEQVAWDASDTVDVTLLALQTAVNEVSRDEDSYMLGGYGEVGFSFGSHRLQVSVADYAFGNVDQVAVGRATGPLSSLLTNLVDRDADGNVIGLVSDFNMVDAIVQADFDTGRGDYPLRLLAEYLRNTKAASSQDTGIWVEAEYGGSRTLRTYTLGYTYGWVQQEASLSPFVFSDMPGTNIQLHMLNFAYVPLPNLSLDLTLHITKLLEVEAGTSNNWLTRPHIAAIVRF</sequence>
<dbReference type="Pfam" id="PF16930">
    <property type="entry name" value="Porin_5"/>
    <property type="match status" value="1"/>
</dbReference>
<dbReference type="SUPFAM" id="SSF56935">
    <property type="entry name" value="Porins"/>
    <property type="match status" value="1"/>
</dbReference>
<evidence type="ECO:0008006" key="2">
    <source>
        <dbReference type="Google" id="ProtNLM"/>
    </source>
</evidence>
<evidence type="ECO:0000313" key="1">
    <source>
        <dbReference type="EMBL" id="SUZ57216.1"/>
    </source>
</evidence>
<gene>
    <name evidence="1" type="ORF">METZ01_LOCUS10070</name>
</gene>
<proteinExistence type="predicted"/>
<accession>A0A381NRJ0</accession>
<organism evidence="1">
    <name type="scientific">marine metagenome</name>
    <dbReference type="NCBI Taxonomy" id="408172"/>
    <lineage>
        <taxon>unclassified sequences</taxon>
        <taxon>metagenomes</taxon>
        <taxon>ecological metagenomes</taxon>
    </lineage>
</organism>
<name>A0A381NRJ0_9ZZZZ</name>
<protein>
    <recommendedName>
        <fullName evidence="2">Porin domain-containing protein</fullName>
    </recommendedName>
</protein>
<dbReference type="AlphaFoldDB" id="A0A381NRJ0"/>